<evidence type="ECO:0000256" key="5">
    <source>
        <dbReference type="SAM" id="Phobius"/>
    </source>
</evidence>
<dbReference type="Proteomes" id="UP000193380">
    <property type="component" value="Unassembled WGS sequence"/>
</dbReference>
<keyword evidence="4 5" id="KW-0472">Membrane</keyword>
<evidence type="ECO:0000313" key="8">
    <source>
        <dbReference type="Proteomes" id="UP000193380"/>
    </source>
</evidence>
<dbReference type="InterPro" id="IPR011527">
    <property type="entry name" value="ABC1_TM_dom"/>
</dbReference>
<gene>
    <name evidence="7" type="ORF">GSONMT00067402001</name>
</gene>
<keyword evidence="2 5" id="KW-0812">Transmembrane</keyword>
<sequence length="224" mass="25280">MCSDITSRLSSDTTQVSDLISLNINMFLKSMVKGIGFFIFMFGISWKLTLVTIMGFPFIAVISKVYGEYYKRLTKEVQTALAQANQVAEETISGMKTVRSFANEEQEADSYYGRLQVMFQLNKKQALAYALYMWSSCISELVLEVAILFYGGHLVVTEQMSGGGLISFILYELELGECLEASLTHSNQIKVCHMTEYNGCKPYSEMLTYKLLLNHAELKIRGPK</sequence>
<organism evidence="7 8">
    <name type="scientific">Oncorhynchus mykiss</name>
    <name type="common">Rainbow trout</name>
    <name type="synonym">Salmo gairdneri</name>
    <dbReference type="NCBI Taxonomy" id="8022"/>
    <lineage>
        <taxon>Eukaryota</taxon>
        <taxon>Metazoa</taxon>
        <taxon>Chordata</taxon>
        <taxon>Craniata</taxon>
        <taxon>Vertebrata</taxon>
        <taxon>Euteleostomi</taxon>
        <taxon>Actinopterygii</taxon>
        <taxon>Neopterygii</taxon>
        <taxon>Teleostei</taxon>
        <taxon>Protacanthopterygii</taxon>
        <taxon>Salmoniformes</taxon>
        <taxon>Salmonidae</taxon>
        <taxon>Salmoninae</taxon>
        <taxon>Oncorhynchus</taxon>
    </lineage>
</organism>
<evidence type="ECO:0000259" key="6">
    <source>
        <dbReference type="PROSITE" id="PS50929"/>
    </source>
</evidence>
<evidence type="ECO:0000256" key="4">
    <source>
        <dbReference type="ARBA" id="ARBA00023136"/>
    </source>
</evidence>
<dbReference type="GO" id="GO:0005524">
    <property type="term" value="F:ATP binding"/>
    <property type="evidence" value="ECO:0007669"/>
    <property type="project" value="InterPro"/>
</dbReference>
<dbReference type="GO" id="GO:0016020">
    <property type="term" value="C:membrane"/>
    <property type="evidence" value="ECO:0007669"/>
    <property type="project" value="UniProtKB-SubCell"/>
</dbReference>
<dbReference type="InterPro" id="IPR036640">
    <property type="entry name" value="ABC1_TM_sf"/>
</dbReference>
<reference evidence="7" key="2">
    <citation type="submission" date="2014-03" db="EMBL/GenBank/DDBJ databases">
        <authorList>
            <person name="Genoscope - CEA"/>
        </authorList>
    </citation>
    <scope>NUCLEOTIDE SEQUENCE</scope>
</reference>
<dbReference type="Pfam" id="PF00664">
    <property type="entry name" value="ABC_membrane"/>
    <property type="match status" value="1"/>
</dbReference>
<comment type="subcellular location">
    <subcellularLocation>
        <location evidence="1">Membrane</location>
        <topology evidence="1">Multi-pass membrane protein</topology>
    </subcellularLocation>
</comment>
<evidence type="ECO:0000256" key="2">
    <source>
        <dbReference type="ARBA" id="ARBA00022692"/>
    </source>
</evidence>
<dbReference type="GO" id="GO:0015421">
    <property type="term" value="F:ABC-type oligopeptide transporter activity"/>
    <property type="evidence" value="ECO:0007669"/>
    <property type="project" value="TreeGrafter"/>
</dbReference>
<dbReference type="PANTHER" id="PTHR43394:SF21">
    <property type="entry name" value="ATP BINDING CASSETTE SUBFAMILY B MEMBER 9"/>
    <property type="match status" value="1"/>
</dbReference>
<dbReference type="Gene3D" id="1.20.1560.10">
    <property type="entry name" value="ABC transporter type 1, transmembrane domain"/>
    <property type="match status" value="1"/>
</dbReference>
<dbReference type="PaxDb" id="8022-A0A060W631"/>
<dbReference type="SUPFAM" id="SSF90123">
    <property type="entry name" value="ABC transporter transmembrane region"/>
    <property type="match status" value="1"/>
</dbReference>
<feature type="transmembrane region" description="Helical" evidence="5">
    <location>
        <begin position="35"/>
        <end position="62"/>
    </location>
</feature>
<dbReference type="STRING" id="8022.A0A060W631"/>
<reference evidence="7" key="1">
    <citation type="journal article" date="2014" name="Nat. Commun.">
        <title>The rainbow trout genome provides novel insights into evolution after whole-genome duplication in vertebrates.</title>
        <authorList>
            <person name="Berthelot C."/>
            <person name="Brunet F."/>
            <person name="Chalopin D."/>
            <person name="Juanchich A."/>
            <person name="Bernard M."/>
            <person name="Noel B."/>
            <person name="Bento P."/>
            <person name="Da Silva C."/>
            <person name="Labadie K."/>
            <person name="Alberti A."/>
            <person name="Aury J.M."/>
            <person name="Louis A."/>
            <person name="Dehais P."/>
            <person name="Bardou P."/>
            <person name="Montfort J."/>
            <person name="Klopp C."/>
            <person name="Cabau C."/>
            <person name="Gaspin C."/>
            <person name="Thorgaard G.H."/>
            <person name="Boussaha M."/>
            <person name="Quillet E."/>
            <person name="Guyomard R."/>
            <person name="Galiana D."/>
            <person name="Bobe J."/>
            <person name="Volff J.N."/>
            <person name="Genet C."/>
            <person name="Wincker P."/>
            <person name="Jaillon O."/>
            <person name="Roest Crollius H."/>
            <person name="Guiguen Y."/>
        </authorList>
    </citation>
    <scope>NUCLEOTIDE SEQUENCE [LARGE SCALE GENOMIC DNA]</scope>
</reference>
<evidence type="ECO:0000256" key="1">
    <source>
        <dbReference type="ARBA" id="ARBA00004141"/>
    </source>
</evidence>
<name>A0A060W631_ONCMY</name>
<protein>
    <recommendedName>
        <fullName evidence="6">ABC transmembrane type-1 domain-containing protein</fullName>
    </recommendedName>
</protein>
<dbReference type="PANTHER" id="PTHR43394">
    <property type="entry name" value="ATP-DEPENDENT PERMEASE MDL1, MITOCHONDRIAL"/>
    <property type="match status" value="1"/>
</dbReference>
<proteinExistence type="predicted"/>
<dbReference type="PROSITE" id="PS50929">
    <property type="entry name" value="ABC_TM1F"/>
    <property type="match status" value="1"/>
</dbReference>
<accession>A0A060W631</accession>
<dbReference type="AlphaFoldDB" id="A0A060W631"/>
<evidence type="ECO:0000256" key="3">
    <source>
        <dbReference type="ARBA" id="ARBA00022989"/>
    </source>
</evidence>
<feature type="domain" description="ABC transmembrane type-1" evidence="6">
    <location>
        <begin position="1"/>
        <end position="171"/>
    </location>
</feature>
<dbReference type="InterPro" id="IPR039421">
    <property type="entry name" value="Type_1_exporter"/>
</dbReference>
<evidence type="ECO:0000313" key="7">
    <source>
        <dbReference type="EMBL" id="CDQ62562.1"/>
    </source>
</evidence>
<keyword evidence="3 5" id="KW-1133">Transmembrane helix</keyword>
<dbReference type="EMBL" id="FR904411">
    <property type="protein sequence ID" value="CDQ62562.1"/>
    <property type="molecule type" value="Genomic_DNA"/>
</dbReference>